<dbReference type="Pfam" id="PF02485">
    <property type="entry name" value="Branch"/>
    <property type="match status" value="1"/>
</dbReference>
<name>A0A183DA69_9BILA</name>
<protein>
    <submittedName>
        <fullName evidence="8">Tyrosine-protein phosphatase domain-containing protein</fullName>
    </submittedName>
</protein>
<reference evidence="6 7" key="2">
    <citation type="submission" date="2018-11" db="EMBL/GenBank/DDBJ databases">
        <authorList>
            <consortium name="Pathogen Informatics"/>
        </authorList>
    </citation>
    <scope>NUCLEOTIDE SEQUENCE [LARGE SCALE GENOMIC DNA]</scope>
</reference>
<evidence type="ECO:0000313" key="8">
    <source>
        <dbReference type="WBParaSite" id="GPUH_0000561801-mRNA-1"/>
    </source>
</evidence>
<sequence>MLTKQDFKVQEIIEDLKIKGEKPQIPGVRRYSPSRNECNQILTSPVFASRIARDPLTVDSKKVDMAFSSSCEEIKLRGSYMDPPQTKIEIDFPIAFVRVVYRAYHVQELLFNLMYTPQNLFCYALDNKSSPLFHEHMRNLSACFPNVFLTETEYNVDSAGHNMTRSYLECLNILRKKSDWKYAILLQ</sequence>
<evidence type="ECO:0000313" key="6">
    <source>
        <dbReference type="EMBL" id="VDK51450.1"/>
    </source>
</evidence>
<gene>
    <name evidence="6" type="ORF">GPUH_LOCUS5608</name>
</gene>
<dbReference type="PANTHER" id="PTHR46671:SF7">
    <property type="entry name" value="CORE-2_I-BRANCHING ENZYME"/>
    <property type="match status" value="1"/>
</dbReference>
<reference evidence="8" key="1">
    <citation type="submission" date="2016-06" db="UniProtKB">
        <authorList>
            <consortium name="WormBaseParasite"/>
        </authorList>
    </citation>
    <scope>IDENTIFICATION</scope>
</reference>
<dbReference type="PANTHER" id="PTHR46671">
    <property type="entry name" value="PROTEIN CBG11221"/>
    <property type="match status" value="1"/>
</dbReference>
<evidence type="ECO:0000256" key="2">
    <source>
        <dbReference type="ARBA" id="ARBA00022676"/>
    </source>
</evidence>
<keyword evidence="4" id="KW-0472">Membrane</keyword>
<dbReference type="AlphaFoldDB" id="A0A183DA69"/>
<keyword evidence="5" id="KW-0325">Glycoprotein</keyword>
<dbReference type="OrthoDB" id="2019572at2759"/>
<dbReference type="EMBL" id="UYRT01012110">
    <property type="protein sequence ID" value="VDK51450.1"/>
    <property type="molecule type" value="Genomic_DNA"/>
</dbReference>
<dbReference type="Proteomes" id="UP000271098">
    <property type="component" value="Unassembled WGS sequence"/>
</dbReference>
<evidence type="ECO:0000256" key="5">
    <source>
        <dbReference type="ARBA" id="ARBA00023180"/>
    </source>
</evidence>
<keyword evidence="3" id="KW-0808">Transferase</keyword>
<comment type="subcellular location">
    <subcellularLocation>
        <location evidence="1">Membrane</location>
        <topology evidence="1">Single-pass type II membrane protein</topology>
    </subcellularLocation>
</comment>
<accession>A0A183DA69</accession>
<evidence type="ECO:0000313" key="7">
    <source>
        <dbReference type="Proteomes" id="UP000271098"/>
    </source>
</evidence>
<dbReference type="GO" id="GO:0016757">
    <property type="term" value="F:glycosyltransferase activity"/>
    <property type="evidence" value="ECO:0007669"/>
    <property type="project" value="UniProtKB-KW"/>
</dbReference>
<evidence type="ECO:0000256" key="4">
    <source>
        <dbReference type="ARBA" id="ARBA00023136"/>
    </source>
</evidence>
<evidence type="ECO:0000256" key="1">
    <source>
        <dbReference type="ARBA" id="ARBA00004606"/>
    </source>
</evidence>
<keyword evidence="2" id="KW-0328">Glycosyltransferase</keyword>
<dbReference type="WBParaSite" id="GPUH_0000561801-mRNA-1">
    <property type="protein sequence ID" value="GPUH_0000561801-mRNA-1"/>
    <property type="gene ID" value="GPUH_0000561801"/>
</dbReference>
<evidence type="ECO:0000256" key="3">
    <source>
        <dbReference type="ARBA" id="ARBA00022679"/>
    </source>
</evidence>
<dbReference type="GO" id="GO:0016020">
    <property type="term" value="C:membrane"/>
    <property type="evidence" value="ECO:0007669"/>
    <property type="project" value="UniProtKB-SubCell"/>
</dbReference>
<organism evidence="8">
    <name type="scientific">Gongylonema pulchrum</name>
    <dbReference type="NCBI Taxonomy" id="637853"/>
    <lineage>
        <taxon>Eukaryota</taxon>
        <taxon>Metazoa</taxon>
        <taxon>Ecdysozoa</taxon>
        <taxon>Nematoda</taxon>
        <taxon>Chromadorea</taxon>
        <taxon>Rhabditida</taxon>
        <taxon>Spirurina</taxon>
        <taxon>Spiruromorpha</taxon>
        <taxon>Spiruroidea</taxon>
        <taxon>Gongylonematidae</taxon>
        <taxon>Gongylonema</taxon>
    </lineage>
</organism>
<dbReference type="InterPro" id="IPR003406">
    <property type="entry name" value="Glyco_trans_14"/>
</dbReference>
<keyword evidence="7" id="KW-1185">Reference proteome</keyword>
<proteinExistence type="predicted"/>